<proteinExistence type="predicted"/>
<evidence type="ECO:0000313" key="2">
    <source>
        <dbReference type="EMBL" id="BAF04952.1"/>
    </source>
</evidence>
<gene>
    <name evidence="2" type="ordered locus">Os01g0366100</name>
</gene>
<dbReference type="KEGG" id="dosa:Os01g0366100"/>
<feature type="non-terminal residue" evidence="2">
    <location>
        <position position="1"/>
    </location>
</feature>
<feature type="region of interest" description="Disordered" evidence="1">
    <location>
        <begin position="1"/>
        <end position="26"/>
    </location>
</feature>
<dbReference type="AlphaFoldDB" id="Q0JMS6"/>
<organism evidence="2 3">
    <name type="scientific">Oryza sativa subsp. japonica</name>
    <name type="common">Rice</name>
    <dbReference type="NCBI Taxonomy" id="39947"/>
    <lineage>
        <taxon>Eukaryota</taxon>
        <taxon>Viridiplantae</taxon>
        <taxon>Streptophyta</taxon>
        <taxon>Embryophyta</taxon>
        <taxon>Tracheophyta</taxon>
        <taxon>Spermatophyta</taxon>
        <taxon>Magnoliopsida</taxon>
        <taxon>Liliopsida</taxon>
        <taxon>Poales</taxon>
        <taxon>Poaceae</taxon>
        <taxon>BOP clade</taxon>
        <taxon>Oryzoideae</taxon>
        <taxon>Oryzeae</taxon>
        <taxon>Oryzinae</taxon>
        <taxon>Oryza</taxon>
        <taxon>Oryza sativa</taxon>
    </lineage>
</organism>
<reference evidence="2 3" key="1">
    <citation type="journal article" date="2005" name="Nature">
        <title>The map-based sequence of the rice genome.</title>
        <authorList>
            <consortium name="International rice genome sequencing project (IRGSP)"/>
            <person name="Matsumoto T."/>
            <person name="Wu J."/>
            <person name="Kanamori H."/>
            <person name="Katayose Y."/>
            <person name="Fujisawa M."/>
            <person name="Namiki N."/>
            <person name="Mizuno H."/>
            <person name="Yamamoto K."/>
            <person name="Antonio B.A."/>
            <person name="Baba T."/>
            <person name="Sakata K."/>
            <person name="Nagamura Y."/>
            <person name="Aoki H."/>
            <person name="Arikawa K."/>
            <person name="Arita K."/>
            <person name="Bito T."/>
            <person name="Chiden Y."/>
            <person name="Fujitsuka N."/>
            <person name="Fukunaka R."/>
            <person name="Hamada M."/>
            <person name="Harada C."/>
            <person name="Hayashi A."/>
            <person name="Hijishita S."/>
            <person name="Honda M."/>
            <person name="Hosokawa S."/>
            <person name="Ichikawa Y."/>
            <person name="Idonuma A."/>
            <person name="Iijima M."/>
            <person name="Ikeda M."/>
            <person name="Ikeno M."/>
            <person name="Ito K."/>
            <person name="Ito S."/>
            <person name="Ito T."/>
            <person name="Ito Y."/>
            <person name="Ito Y."/>
            <person name="Iwabuchi A."/>
            <person name="Kamiya K."/>
            <person name="Karasawa W."/>
            <person name="Kurita K."/>
            <person name="Katagiri S."/>
            <person name="Kikuta A."/>
            <person name="Kobayashi H."/>
            <person name="Kobayashi N."/>
            <person name="Machita K."/>
            <person name="Maehara T."/>
            <person name="Masukawa M."/>
            <person name="Mizubayashi T."/>
            <person name="Mukai Y."/>
            <person name="Nagasaki H."/>
            <person name="Nagata Y."/>
            <person name="Naito S."/>
            <person name="Nakashima M."/>
            <person name="Nakama Y."/>
            <person name="Nakamichi Y."/>
            <person name="Nakamura M."/>
            <person name="Meguro A."/>
            <person name="Negishi M."/>
            <person name="Ohta I."/>
            <person name="Ohta T."/>
            <person name="Okamoto M."/>
            <person name="Ono N."/>
            <person name="Saji S."/>
            <person name="Sakaguchi M."/>
            <person name="Sakai K."/>
            <person name="Shibata M."/>
            <person name="Shimokawa T."/>
            <person name="Song J."/>
            <person name="Takazaki Y."/>
            <person name="Terasawa K."/>
            <person name="Tsugane M."/>
            <person name="Tsuji K."/>
            <person name="Ueda S."/>
            <person name="Waki K."/>
            <person name="Yamagata H."/>
            <person name="Yamamoto M."/>
            <person name="Yamamoto S."/>
            <person name="Yamane H."/>
            <person name="Yoshiki S."/>
            <person name="Yoshihara R."/>
            <person name="Yukawa K."/>
            <person name="Zhong H."/>
            <person name="Yano M."/>
            <person name="Yuan Q."/>
            <person name="Ouyang S."/>
            <person name="Liu J."/>
            <person name="Jones K.M."/>
            <person name="Gansberger K."/>
            <person name="Moffat K."/>
            <person name="Hill J."/>
            <person name="Bera J."/>
            <person name="Fadrosh D."/>
            <person name="Jin S."/>
            <person name="Johri S."/>
            <person name="Kim M."/>
            <person name="Overton L."/>
            <person name="Reardon M."/>
            <person name="Tsitrin T."/>
            <person name="Vuong H."/>
            <person name="Weaver B."/>
            <person name="Ciecko A."/>
            <person name="Tallon L."/>
            <person name="Jackson J."/>
            <person name="Pai G."/>
            <person name="Aken S.V."/>
            <person name="Utterback T."/>
            <person name="Reidmuller S."/>
            <person name="Feldblyum T."/>
            <person name="Hsiao J."/>
            <person name="Zismann V."/>
            <person name="Iobst S."/>
            <person name="de Vazeille A.R."/>
            <person name="Buell C.R."/>
            <person name="Ying K."/>
            <person name="Li Y."/>
            <person name="Lu T."/>
            <person name="Huang Y."/>
            <person name="Zhao Q."/>
            <person name="Feng Q."/>
            <person name="Zhang L."/>
            <person name="Zhu J."/>
            <person name="Weng Q."/>
            <person name="Mu J."/>
            <person name="Lu Y."/>
            <person name="Fan D."/>
            <person name="Liu Y."/>
            <person name="Guan J."/>
            <person name="Zhang Y."/>
            <person name="Yu S."/>
            <person name="Liu X."/>
            <person name="Zhang Y."/>
            <person name="Hong G."/>
            <person name="Han B."/>
            <person name="Choisne N."/>
            <person name="Demange N."/>
            <person name="Orjeda G."/>
            <person name="Samain S."/>
            <person name="Cattolico L."/>
            <person name="Pelletier E."/>
            <person name="Couloux A."/>
            <person name="Segurens B."/>
            <person name="Wincker P."/>
            <person name="D'Hont A."/>
            <person name="Scarpelli C."/>
            <person name="Weissenbach J."/>
            <person name="Salanoubat M."/>
            <person name="Quetier F."/>
            <person name="Yu Y."/>
            <person name="Kim H.R."/>
            <person name="Rambo T."/>
            <person name="Currie J."/>
            <person name="Collura K."/>
            <person name="Luo M."/>
            <person name="Yang T."/>
            <person name="Ammiraju J.S.S."/>
            <person name="Engler F."/>
            <person name="Soderlund C."/>
            <person name="Wing R.A."/>
            <person name="Palmer L.E."/>
            <person name="de la Bastide M."/>
            <person name="Spiegel L."/>
            <person name="Nascimento L."/>
            <person name="Zutavern T."/>
            <person name="O'Shaughnessy A."/>
            <person name="Dike S."/>
            <person name="Dedhia N."/>
            <person name="Preston R."/>
            <person name="Balija V."/>
            <person name="McCombie W.R."/>
            <person name="Chow T."/>
            <person name="Chen H."/>
            <person name="Chung M."/>
            <person name="Chen C."/>
            <person name="Shaw J."/>
            <person name="Wu H."/>
            <person name="Hsiao K."/>
            <person name="Chao Y."/>
            <person name="Chu M."/>
            <person name="Cheng C."/>
            <person name="Hour A."/>
            <person name="Lee P."/>
            <person name="Lin S."/>
            <person name="Lin Y."/>
            <person name="Liou J."/>
            <person name="Liu S."/>
            <person name="Hsing Y."/>
            <person name="Raghuvanshi S."/>
            <person name="Mohanty A."/>
            <person name="Bharti A.K."/>
            <person name="Gaur A."/>
            <person name="Gupta V."/>
            <person name="Kumar D."/>
            <person name="Ravi V."/>
            <person name="Vij S."/>
            <person name="Kapur A."/>
            <person name="Khurana P."/>
            <person name="Khurana P."/>
            <person name="Khurana J.P."/>
            <person name="Tyagi A.K."/>
            <person name="Gaikwad K."/>
            <person name="Singh A."/>
            <person name="Dalal V."/>
            <person name="Srivastava S."/>
            <person name="Dixit A."/>
            <person name="Pal A.K."/>
            <person name="Ghazi I.A."/>
            <person name="Yadav M."/>
            <person name="Pandit A."/>
            <person name="Bhargava A."/>
            <person name="Sureshbabu K."/>
            <person name="Batra K."/>
            <person name="Sharma T.R."/>
            <person name="Mohapatra T."/>
            <person name="Singh N.K."/>
            <person name="Messing J."/>
            <person name="Nelson A.B."/>
            <person name="Fuks G."/>
            <person name="Kavchok S."/>
            <person name="Keizer G."/>
            <person name="Linton E."/>
            <person name="Llaca V."/>
            <person name="Song R."/>
            <person name="Tanyolac B."/>
            <person name="Young S."/>
            <person name="Ho-Il K."/>
            <person name="Hahn J.H."/>
            <person name="Sangsakoo G."/>
            <person name="Vanavichit A."/>
            <person name="de Mattos Luiz.A.T."/>
            <person name="Zimmer P.D."/>
            <person name="Malone G."/>
            <person name="Dellagostin O."/>
            <person name="de Oliveira A.C."/>
            <person name="Bevan M."/>
            <person name="Bancroft I."/>
            <person name="Minx P."/>
            <person name="Cordum H."/>
            <person name="Wilson R."/>
            <person name="Cheng Z."/>
            <person name="Jin W."/>
            <person name="Jiang J."/>
            <person name="Leong S.A."/>
            <person name="Iwama H."/>
            <person name="Gojobori T."/>
            <person name="Itoh T."/>
            <person name="Niimura Y."/>
            <person name="Fujii Y."/>
            <person name="Habara T."/>
            <person name="Sakai H."/>
            <person name="Sato Y."/>
            <person name="Wilson G."/>
            <person name="Kumar K."/>
            <person name="McCouch S."/>
            <person name="Juretic N."/>
            <person name="Hoen D."/>
            <person name="Wright S."/>
            <person name="Bruskiewich R."/>
            <person name="Bureau T."/>
            <person name="Miyao A."/>
            <person name="Hirochika H."/>
            <person name="Nishikawa T."/>
            <person name="Kadowaki K."/>
            <person name="Sugiura M."/>
            <person name="Burr B."/>
            <person name="Sasaki T."/>
        </authorList>
    </citation>
    <scope>NUCLEOTIDE SEQUENCE [LARGE SCALE GENOMIC DNA]</scope>
    <source>
        <strain evidence="3">cv. Nipponbare</strain>
    </source>
</reference>
<accession>Q0JMS6</accession>
<evidence type="ECO:0000256" key="1">
    <source>
        <dbReference type="SAM" id="MobiDB-lite"/>
    </source>
</evidence>
<feature type="compositionally biased region" description="Polar residues" evidence="1">
    <location>
        <begin position="7"/>
        <end position="26"/>
    </location>
</feature>
<sequence length="182" mass="19151">FLGGASQVLQAKSTQESSGPSDAISRQSYPPPLYSATVPVVVPSPCGLLLWAPQLHGSLPLPSASPLPSPPPHSQSLILFLSLRARRNRHRLGESALAGRVNRRLLVSAGLSFHVVLGEIAGCRSSHRIVSPKIAIHQLSWAAGKAAPRSLPGVDAIAPVRPSVHHHCFILAFSVSASRAKG</sequence>
<evidence type="ECO:0000313" key="3">
    <source>
        <dbReference type="Proteomes" id="UP000000763"/>
    </source>
</evidence>
<dbReference type="EMBL" id="AP008207">
    <property type="protein sequence ID" value="BAF04952.1"/>
    <property type="molecule type" value="Genomic_DNA"/>
</dbReference>
<reference evidence="3" key="2">
    <citation type="journal article" date="2008" name="Nucleic Acids Res.">
        <title>The rice annotation project database (RAP-DB): 2008 update.</title>
        <authorList>
            <consortium name="The rice annotation project (RAP)"/>
        </authorList>
    </citation>
    <scope>GENOME REANNOTATION</scope>
    <source>
        <strain evidence="3">cv. Nipponbare</strain>
    </source>
</reference>
<name>Q0JMS6_ORYSJ</name>
<dbReference type="Proteomes" id="UP000000763">
    <property type="component" value="Chromosome 1"/>
</dbReference>
<protein>
    <submittedName>
        <fullName evidence="2">Os01g0366100 protein</fullName>
    </submittedName>
</protein>